<dbReference type="PROSITE" id="PS51084">
    <property type="entry name" value="HIT_2"/>
    <property type="match status" value="1"/>
</dbReference>
<keyword evidence="6" id="KW-1185">Reference proteome</keyword>
<dbReference type="InterPro" id="IPR011146">
    <property type="entry name" value="HIT-like"/>
</dbReference>
<dbReference type="PROSITE" id="PS00892">
    <property type="entry name" value="HIT_1"/>
    <property type="match status" value="1"/>
</dbReference>
<dbReference type="OrthoDB" id="1915375at2759"/>
<gene>
    <name evidence="5" type="ORF">K402DRAFT_342873</name>
</gene>
<evidence type="ECO:0000313" key="5">
    <source>
        <dbReference type="EMBL" id="KAF1981233.1"/>
    </source>
</evidence>
<dbReference type="SUPFAM" id="SSF54197">
    <property type="entry name" value="HIT-like"/>
    <property type="match status" value="1"/>
</dbReference>
<dbReference type="PRINTS" id="PR00332">
    <property type="entry name" value="HISTRIAD"/>
</dbReference>
<proteinExistence type="predicted"/>
<dbReference type="InterPro" id="IPR019808">
    <property type="entry name" value="Histidine_triad_CS"/>
</dbReference>
<dbReference type="GO" id="GO:0003824">
    <property type="term" value="F:catalytic activity"/>
    <property type="evidence" value="ECO:0007669"/>
    <property type="project" value="InterPro"/>
</dbReference>
<evidence type="ECO:0000256" key="3">
    <source>
        <dbReference type="PROSITE-ProRule" id="PRU00464"/>
    </source>
</evidence>
<dbReference type="PANTHER" id="PTHR46648">
    <property type="entry name" value="HIT FAMILY PROTEIN 1"/>
    <property type="match status" value="1"/>
</dbReference>
<dbReference type="InterPro" id="IPR001310">
    <property type="entry name" value="Histidine_triad_HIT"/>
</dbReference>
<protein>
    <submittedName>
        <fullName evidence="5">HIT-like protein</fullName>
    </submittedName>
</protein>
<feature type="short sequence motif" description="Histidine triad motif" evidence="2 3">
    <location>
        <begin position="136"/>
        <end position="140"/>
    </location>
</feature>
<accession>A0A6G1GJV5</accession>
<name>A0A6G1GJV5_9PEZI</name>
<dbReference type="AlphaFoldDB" id="A0A6G1GJV5"/>
<reference evidence="5" key="1">
    <citation type="journal article" date="2020" name="Stud. Mycol.">
        <title>101 Dothideomycetes genomes: a test case for predicting lifestyles and emergence of pathogens.</title>
        <authorList>
            <person name="Haridas S."/>
            <person name="Albert R."/>
            <person name="Binder M."/>
            <person name="Bloem J."/>
            <person name="Labutti K."/>
            <person name="Salamov A."/>
            <person name="Andreopoulos B."/>
            <person name="Baker S."/>
            <person name="Barry K."/>
            <person name="Bills G."/>
            <person name="Bluhm B."/>
            <person name="Cannon C."/>
            <person name="Castanera R."/>
            <person name="Culley D."/>
            <person name="Daum C."/>
            <person name="Ezra D."/>
            <person name="Gonzalez J."/>
            <person name="Henrissat B."/>
            <person name="Kuo A."/>
            <person name="Liang C."/>
            <person name="Lipzen A."/>
            <person name="Lutzoni F."/>
            <person name="Magnuson J."/>
            <person name="Mondo S."/>
            <person name="Nolan M."/>
            <person name="Ohm R."/>
            <person name="Pangilinan J."/>
            <person name="Park H.-J."/>
            <person name="Ramirez L."/>
            <person name="Alfaro M."/>
            <person name="Sun H."/>
            <person name="Tritt A."/>
            <person name="Yoshinaga Y."/>
            <person name="Zwiers L.-H."/>
            <person name="Turgeon B."/>
            <person name="Goodwin S."/>
            <person name="Spatafora J."/>
            <person name="Crous P."/>
            <person name="Grigoriev I."/>
        </authorList>
    </citation>
    <scope>NUCLEOTIDE SEQUENCE</scope>
    <source>
        <strain evidence="5">CBS 113979</strain>
    </source>
</reference>
<dbReference type="EMBL" id="ML977204">
    <property type="protein sequence ID" value="KAF1981233.1"/>
    <property type="molecule type" value="Genomic_DNA"/>
</dbReference>
<dbReference type="InterPro" id="IPR036265">
    <property type="entry name" value="HIT-like_sf"/>
</dbReference>
<organism evidence="5 6">
    <name type="scientific">Aulographum hederae CBS 113979</name>
    <dbReference type="NCBI Taxonomy" id="1176131"/>
    <lineage>
        <taxon>Eukaryota</taxon>
        <taxon>Fungi</taxon>
        <taxon>Dikarya</taxon>
        <taxon>Ascomycota</taxon>
        <taxon>Pezizomycotina</taxon>
        <taxon>Dothideomycetes</taxon>
        <taxon>Pleosporomycetidae</taxon>
        <taxon>Aulographales</taxon>
        <taxon>Aulographaceae</taxon>
    </lineage>
</organism>
<dbReference type="PANTHER" id="PTHR46648:SF2">
    <property type="entry name" value="HIT DOMAIN-CONTAINING PROTEIN"/>
    <property type="match status" value="1"/>
</dbReference>
<evidence type="ECO:0000259" key="4">
    <source>
        <dbReference type="PROSITE" id="PS51084"/>
    </source>
</evidence>
<dbReference type="Proteomes" id="UP000800041">
    <property type="component" value="Unassembled WGS sequence"/>
</dbReference>
<dbReference type="Pfam" id="PF01230">
    <property type="entry name" value="HIT"/>
    <property type="match status" value="1"/>
</dbReference>
<evidence type="ECO:0000313" key="6">
    <source>
        <dbReference type="Proteomes" id="UP000800041"/>
    </source>
</evidence>
<feature type="domain" description="HIT" evidence="4">
    <location>
        <begin position="44"/>
        <end position="151"/>
    </location>
</feature>
<dbReference type="Gene3D" id="3.30.428.10">
    <property type="entry name" value="HIT-like"/>
    <property type="match status" value="1"/>
</dbReference>
<evidence type="ECO:0000256" key="2">
    <source>
        <dbReference type="PIRSR" id="PIRSR601310-3"/>
    </source>
</evidence>
<feature type="active site" description="Tele-AMP-histidine intermediate" evidence="1">
    <location>
        <position position="138"/>
    </location>
</feature>
<dbReference type="GO" id="GO:0009117">
    <property type="term" value="P:nucleotide metabolic process"/>
    <property type="evidence" value="ECO:0007669"/>
    <property type="project" value="TreeGrafter"/>
</dbReference>
<evidence type="ECO:0000256" key="1">
    <source>
        <dbReference type="PIRSR" id="PIRSR601310-1"/>
    </source>
</evidence>
<sequence length="202" mass="22324">MSAEELYPEDCPFCKIAETYPSPNSNAAISTSQSRRDLLEAIPEKPDAEKIQPNCFVILQAPEVLAFLDIQPMTLGHVLVTSRRHATKVQDLKGSEGSEIGFWLPHLSNAIARTIGIPDYNIVQNNGLRAAQVVPHVHFHIIPRPASVPSLRNKSWTMFGRGQRGDLEEDEAERLAGKVREELRRIVAEIEVGDGGGRGVKL</sequence>